<dbReference type="InterPro" id="IPR036291">
    <property type="entry name" value="NAD(P)-bd_dom_sf"/>
</dbReference>
<keyword evidence="4" id="KW-1185">Reference proteome</keyword>
<gene>
    <name evidence="3" type="ORF">EVOR1521_LOCUS15401</name>
</gene>
<accession>A0AA36ILZ9</accession>
<evidence type="ECO:0000313" key="3">
    <source>
        <dbReference type="EMBL" id="CAJ1389863.1"/>
    </source>
</evidence>
<evidence type="ECO:0000259" key="2">
    <source>
        <dbReference type="Pfam" id="PF03446"/>
    </source>
</evidence>
<name>A0AA36ILZ9_9DINO</name>
<dbReference type="InterPro" id="IPR006115">
    <property type="entry name" value="6PGDH_NADP-bd"/>
</dbReference>
<dbReference type="Gene3D" id="1.10.1040.10">
    <property type="entry name" value="N-(1-d-carboxylethyl)-l-norvaline Dehydrogenase, domain 2"/>
    <property type="match status" value="1"/>
</dbReference>
<dbReference type="AlphaFoldDB" id="A0AA36ILZ9"/>
<dbReference type="SUPFAM" id="SSF48179">
    <property type="entry name" value="6-phosphogluconate dehydrogenase C-terminal domain-like"/>
    <property type="match status" value="1"/>
</dbReference>
<evidence type="ECO:0000256" key="1">
    <source>
        <dbReference type="ARBA" id="ARBA00007598"/>
    </source>
</evidence>
<dbReference type="Pfam" id="PF03446">
    <property type="entry name" value="NAD_binding_2"/>
    <property type="match status" value="1"/>
</dbReference>
<comment type="caution">
    <text evidence="3">The sequence shown here is derived from an EMBL/GenBank/DDBJ whole genome shotgun (WGS) entry which is preliminary data.</text>
</comment>
<dbReference type="InterPro" id="IPR013328">
    <property type="entry name" value="6PGD_dom2"/>
</dbReference>
<feature type="non-terminal residue" evidence="3">
    <location>
        <position position="1"/>
    </location>
</feature>
<dbReference type="SUPFAM" id="SSF51735">
    <property type="entry name" value="NAD(P)-binding Rossmann-fold domains"/>
    <property type="match status" value="1"/>
</dbReference>
<dbReference type="PANTHER" id="PTHR43580:SF8">
    <property type="entry name" value="6-PHOSPHOGLUCONATE DEHYDROGENASE NADP-BINDING DOMAIN-CONTAINING PROTEIN-RELATED"/>
    <property type="match status" value="1"/>
</dbReference>
<feature type="domain" description="6-phosphogluconate dehydrogenase NADP-binding" evidence="2">
    <location>
        <begin position="20"/>
        <end position="167"/>
    </location>
</feature>
<dbReference type="GO" id="GO:0050661">
    <property type="term" value="F:NADP binding"/>
    <property type="evidence" value="ECO:0007669"/>
    <property type="project" value="InterPro"/>
</dbReference>
<proteinExistence type="inferred from homology"/>
<sequence>MMRAFRSVRLPQGVRGNGGLGFVGLGKIGNGMVTNLLKAGQRLVVYDPNAAARDAAEQLGASSVTSLEEVAKCPVVFSALPDDQVLRRVATELLPALKPGAIHVSCSTVSPNISRALAEEHLAGGVGFVAAPVFARPDGMRRGEATFPVSGPSWAKEKVIPLLEKTALGVHDFGEDAGAANVVKLGGNFLIAAAIQALSEANALAESYEVDREKFTSLMSSTIFDCLIYRGYGHRVAARDHHPYPDA</sequence>
<dbReference type="InterPro" id="IPR051265">
    <property type="entry name" value="HIBADH-related_NP60_sf"/>
</dbReference>
<evidence type="ECO:0000313" key="4">
    <source>
        <dbReference type="Proteomes" id="UP001178507"/>
    </source>
</evidence>
<protein>
    <recommendedName>
        <fullName evidence="2">6-phosphogluconate dehydrogenase NADP-binding domain-containing protein</fullName>
    </recommendedName>
</protein>
<dbReference type="EMBL" id="CAUJNA010001957">
    <property type="protein sequence ID" value="CAJ1389863.1"/>
    <property type="molecule type" value="Genomic_DNA"/>
</dbReference>
<comment type="similarity">
    <text evidence="1">Belongs to the HIBADH-related family. NP60 subfamily.</text>
</comment>
<dbReference type="Proteomes" id="UP001178507">
    <property type="component" value="Unassembled WGS sequence"/>
</dbReference>
<dbReference type="PANTHER" id="PTHR43580">
    <property type="entry name" value="OXIDOREDUCTASE GLYR1-RELATED"/>
    <property type="match status" value="1"/>
</dbReference>
<reference evidence="3" key="1">
    <citation type="submission" date="2023-08" db="EMBL/GenBank/DDBJ databases">
        <authorList>
            <person name="Chen Y."/>
            <person name="Shah S."/>
            <person name="Dougan E. K."/>
            <person name="Thang M."/>
            <person name="Chan C."/>
        </authorList>
    </citation>
    <scope>NUCLEOTIDE SEQUENCE</scope>
</reference>
<dbReference type="Gene3D" id="3.40.50.720">
    <property type="entry name" value="NAD(P)-binding Rossmann-like Domain"/>
    <property type="match status" value="1"/>
</dbReference>
<dbReference type="InterPro" id="IPR008927">
    <property type="entry name" value="6-PGluconate_DH-like_C_sf"/>
</dbReference>
<organism evidence="3 4">
    <name type="scientific">Effrenium voratum</name>
    <dbReference type="NCBI Taxonomy" id="2562239"/>
    <lineage>
        <taxon>Eukaryota</taxon>
        <taxon>Sar</taxon>
        <taxon>Alveolata</taxon>
        <taxon>Dinophyceae</taxon>
        <taxon>Suessiales</taxon>
        <taxon>Symbiodiniaceae</taxon>
        <taxon>Effrenium</taxon>
    </lineage>
</organism>